<evidence type="ECO:0000313" key="4">
    <source>
        <dbReference type="EMBL" id="SDA51187.1"/>
    </source>
</evidence>
<sequence length="518" mass="59253">MNSNTKMLYGVIHIGSTALSMRIVSYHNLDDIQVIEEVAKEVTFGEEVYLNKKLSFASVNRLCSMLNGLKQLLNDYQVKEYSVYATAVFREAENKRAILDLVHVNTGFDVQVLDMSQEIYLEHFALQHQLRKYNHKNSHSLGSDFLFVDITSGAMGLTVWQGGVLTYQHDIHVGTLRLLETFSANQRASRDYPDALAEYIHAVMRPVWKTIEQYHPSTLVFSGRESRIIARLLGWPVIKHNMAICSPEKINSLYDAVGRQSSSHIRQAYGITEAEADVVLPTIHIYREILEHVPANKVVMMGTTFLESLSMYYGAGKTDDQAIVEMQIQNLKLTESIAEGYYYEPKHAHCMQNYSHIIIEAFRSVNGLGKREEFLLSMALILSQIGKYVNLIDSSRNTWSLIRSIDIFGISEKEKDAVACIAFYEHKGMPEEDDYAFKLLDDSMKMTVLKLIAVFRLVRAMDISRKQKIQDVTARMVDDTLLIEYDTSARTALESWFFEKENDLFKSVFGIEAKLERR</sequence>
<dbReference type="GeneID" id="87756046"/>
<feature type="domain" description="Ppx/GppA phosphatase N-terminal" evidence="2">
    <location>
        <begin position="30"/>
        <end position="300"/>
    </location>
</feature>
<comment type="similarity">
    <text evidence="1">Belongs to the GppA/Ppx family.</text>
</comment>
<dbReference type="Pfam" id="PF02541">
    <property type="entry name" value="Ppx-GppA"/>
    <property type="match status" value="1"/>
</dbReference>
<dbReference type="InterPro" id="IPR048950">
    <property type="entry name" value="Ppx_GppA_C"/>
</dbReference>
<dbReference type="Gene3D" id="3.30.420.40">
    <property type="match status" value="1"/>
</dbReference>
<dbReference type="SUPFAM" id="SSF109604">
    <property type="entry name" value="HD-domain/PDEase-like"/>
    <property type="match status" value="1"/>
</dbReference>
<gene>
    <name evidence="4" type="ORF">SAMN02910343_01023</name>
</gene>
<dbReference type="InterPro" id="IPR050273">
    <property type="entry name" value="GppA/Ppx_hydrolase"/>
</dbReference>
<keyword evidence="5" id="KW-1185">Reference proteome</keyword>
<dbReference type="RefSeq" id="WP_200779836.1">
    <property type="nucleotide sequence ID" value="NZ_FMXA01000011.1"/>
</dbReference>
<dbReference type="Gene3D" id="3.30.420.150">
    <property type="entry name" value="Exopolyphosphatase. Domain 2"/>
    <property type="match status" value="1"/>
</dbReference>
<name>A0A1G5W0X1_9FIRM</name>
<dbReference type="PANTHER" id="PTHR30005:SF0">
    <property type="entry name" value="RETROGRADE REGULATION PROTEIN 2"/>
    <property type="match status" value="1"/>
</dbReference>
<dbReference type="EMBL" id="FMXA01000011">
    <property type="protein sequence ID" value="SDA51187.1"/>
    <property type="molecule type" value="Genomic_DNA"/>
</dbReference>
<dbReference type="InterPro" id="IPR043129">
    <property type="entry name" value="ATPase_NBD"/>
</dbReference>
<dbReference type="InterPro" id="IPR003695">
    <property type="entry name" value="Ppx_GppA_N"/>
</dbReference>
<proteinExistence type="inferred from homology"/>
<dbReference type="STRING" id="209880.SAMN02910343_01023"/>
<dbReference type="GO" id="GO:0016462">
    <property type="term" value="F:pyrophosphatase activity"/>
    <property type="evidence" value="ECO:0007669"/>
    <property type="project" value="TreeGrafter"/>
</dbReference>
<dbReference type="Pfam" id="PF21447">
    <property type="entry name" value="Ppx-GppA_III"/>
    <property type="match status" value="1"/>
</dbReference>
<organism evidence="4 5">
    <name type="scientific">Allisonella histaminiformans</name>
    <dbReference type="NCBI Taxonomy" id="209880"/>
    <lineage>
        <taxon>Bacteria</taxon>
        <taxon>Bacillati</taxon>
        <taxon>Bacillota</taxon>
        <taxon>Negativicutes</taxon>
        <taxon>Veillonellales</taxon>
        <taxon>Veillonellaceae</taxon>
        <taxon>Allisonella</taxon>
    </lineage>
</organism>
<evidence type="ECO:0000259" key="3">
    <source>
        <dbReference type="Pfam" id="PF21447"/>
    </source>
</evidence>
<dbReference type="AlphaFoldDB" id="A0A1G5W0X1"/>
<dbReference type="SUPFAM" id="SSF53067">
    <property type="entry name" value="Actin-like ATPase domain"/>
    <property type="match status" value="2"/>
</dbReference>
<protein>
    <submittedName>
        <fullName evidence="4">Exopolyphosphatase / guanosine-5'-triphosphate,3'-diphosphate pyrophosphatase</fullName>
    </submittedName>
</protein>
<reference evidence="4 5" key="1">
    <citation type="submission" date="2016-10" db="EMBL/GenBank/DDBJ databases">
        <authorList>
            <person name="de Groot N.N."/>
        </authorList>
    </citation>
    <scope>NUCLEOTIDE SEQUENCE [LARGE SCALE GENOMIC DNA]</scope>
    <source>
        <strain evidence="4 5">DSM 15230</strain>
    </source>
</reference>
<dbReference type="Proteomes" id="UP000199689">
    <property type="component" value="Unassembled WGS sequence"/>
</dbReference>
<evidence type="ECO:0000313" key="5">
    <source>
        <dbReference type="Proteomes" id="UP000199689"/>
    </source>
</evidence>
<feature type="domain" description="Ppx/GppA phosphatase C-terminal" evidence="3">
    <location>
        <begin position="335"/>
        <end position="479"/>
    </location>
</feature>
<evidence type="ECO:0000256" key="1">
    <source>
        <dbReference type="ARBA" id="ARBA00007125"/>
    </source>
</evidence>
<evidence type="ECO:0000259" key="2">
    <source>
        <dbReference type="Pfam" id="PF02541"/>
    </source>
</evidence>
<dbReference type="Gene3D" id="1.10.3210.10">
    <property type="entry name" value="Hypothetical protein af1432"/>
    <property type="match status" value="1"/>
</dbReference>
<dbReference type="PANTHER" id="PTHR30005">
    <property type="entry name" value="EXOPOLYPHOSPHATASE"/>
    <property type="match status" value="1"/>
</dbReference>
<accession>A0A1G5W0X1</accession>